<proteinExistence type="predicted"/>
<comment type="caution">
    <text evidence="2">The sequence shown here is derived from an EMBL/GenBank/DDBJ whole genome shotgun (WGS) entry which is preliminary data.</text>
</comment>
<feature type="transmembrane region" description="Helical" evidence="1">
    <location>
        <begin position="45"/>
        <end position="63"/>
    </location>
</feature>
<name>A0A4V2S0C3_9SPHI</name>
<evidence type="ECO:0000256" key="1">
    <source>
        <dbReference type="SAM" id="Phobius"/>
    </source>
</evidence>
<accession>A0A4V2S0C3</accession>
<evidence type="ECO:0000313" key="2">
    <source>
        <dbReference type="EMBL" id="TCO31126.1"/>
    </source>
</evidence>
<protein>
    <submittedName>
        <fullName evidence="2">Uncharacterized protein</fullName>
    </submittedName>
</protein>
<dbReference type="EMBL" id="SLWO01000001">
    <property type="protein sequence ID" value="TCO31126.1"/>
    <property type="molecule type" value="Genomic_DNA"/>
</dbReference>
<feature type="transmembrane region" description="Helical" evidence="1">
    <location>
        <begin position="7"/>
        <end position="25"/>
    </location>
</feature>
<gene>
    <name evidence="2" type="ORF">EV200_101574</name>
</gene>
<reference evidence="2 3" key="1">
    <citation type="submission" date="2019-03" db="EMBL/GenBank/DDBJ databases">
        <title>Genomic Encyclopedia of Type Strains, Phase IV (KMG-IV): sequencing the most valuable type-strain genomes for metagenomic binning, comparative biology and taxonomic classification.</title>
        <authorList>
            <person name="Goeker M."/>
        </authorList>
    </citation>
    <scope>NUCLEOTIDE SEQUENCE [LARGE SCALE GENOMIC DNA]</scope>
    <source>
        <strain evidence="2 3">DSM 103236</strain>
    </source>
</reference>
<dbReference type="AlphaFoldDB" id="A0A4V2S0C3"/>
<keyword evidence="1" id="KW-0472">Membrane</keyword>
<dbReference type="Proteomes" id="UP000295684">
    <property type="component" value="Unassembled WGS sequence"/>
</dbReference>
<keyword evidence="1" id="KW-0812">Transmembrane</keyword>
<sequence length="140" mass="16356">MYYIRIAIFSIVFFLLVFATTYFSMRIFMYQPASSCLDCSYLKDTFFFSLFSLLIIPFVLLILDKAKISKTLFLLIISVVFLLIAFINNFNLFKDRVSSWSSYSTKDEIVATIAQSYLYMVTGCIVTLLIFYKMYGRDKP</sequence>
<feature type="transmembrane region" description="Helical" evidence="1">
    <location>
        <begin position="72"/>
        <end position="93"/>
    </location>
</feature>
<keyword evidence="1" id="KW-1133">Transmembrane helix</keyword>
<evidence type="ECO:0000313" key="3">
    <source>
        <dbReference type="Proteomes" id="UP000295684"/>
    </source>
</evidence>
<organism evidence="2 3">
    <name type="scientific">Pedobacter psychrotolerans</name>
    <dbReference type="NCBI Taxonomy" id="1843235"/>
    <lineage>
        <taxon>Bacteria</taxon>
        <taxon>Pseudomonadati</taxon>
        <taxon>Bacteroidota</taxon>
        <taxon>Sphingobacteriia</taxon>
        <taxon>Sphingobacteriales</taxon>
        <taxon>Sphingobacteriaceae</taxon>
        <taxon>Pedobacter</taxon>
    </lineage>
</organism>
<feature type="transmembrane region" description="Helical" evidence="1">
    <location>
        <begin position="113"/>
        <end position="132"/>
    </location>
</feature>